<proteinExistence type="predicted"/>
<protein>
    <recommendedName>
        <fullName evidence="2">Peptidase M23 domain-containing protein</fullName>
    </recommendedName>
</protein>
<sequence length="327" mass="35299">MSRGNMGRPRQPGAVLVFLVFFLIFPLNSPLFQAQNASPAREEASMAEKAISIFVPAAGISVDFGVPKRFTPSGSPYLGSGAQIQPRTPEVPAAGEGIVLFSQGGSLLSSGFPRSRDNFIALAHDGGFVSLYSSPSLALSARLKKNGVARDEIVGTIEGARGGQEDNYYLRVIDNSSKLVVNPALFSPGMIDRAAPRIEEVSLIKEGFRLKAEPERRILQRLAQGDYKLAIRLNDPSYAGGVVSGLFRIKVVLDGQVAADRKLDSARNLDEGLGFLGFSAPSSLLADRDMRFLLDGHFLARGNHSLELTVYDFNGNAGTLVWRFIVE</sequence>
<dbReference type="AlphaFoldDB" id="A0A652ZY42"/>
<evidence type="ECO:0008006" key="2">
    <source>
        <dbReference type="Google" id="ProtNLM"/>
    </source>
</evidence>
<evidence type="ECO:0000313" key="1">
    <source>
        <dbReference type="EMBL" id="VBB40716.1"/>
    </source>
</evidence>
<organism evidence="1">
    <name type="scientific">uncultured Spirochaetota bacterium</name>
    <dbReference type="NCBI Taxonomy" id="460511"/>
    <lineage>
        <taxon>Bacteria</taxon>
        <taxon>Pseudomonadati</taxon>
        <taxon>Spirochaetota</taxon>
        <taxon>environmental samples</taxon>
    </lineage>
</organism>
<dbReference type="EMBL" id="UPXP01000029">
    <property type="protein sequence ID" value="VBB40716.1"/>
    <property type="molecule type" value="Genomic_DNA"/>
</dbReference>
<accession>A0A652ZY42</accession>
<gene>
    <name evidence="1" type="ORF">TRIP_E350007</name>
</gene>
<name>A0A652ZY42_9SPIR</name>
<reference evidence="1" key="1">
    <citation type="submission" date="2018-07" db="EMBL/GenBank/DDBJ databases">
        <authorList>
            <consortium name="Genoscope - CEA"/>
            <person name="William W."/>
        </authorList>
    </citation>
    <scope>NUCLEOTIDE SEQUENCE</scope>
    <source>
        <strain evidence="1">IK1</strain>
    </source>
</reference>